<evidence type="ECO:0000313" key="2">
    <source>
        <dbReference type="Proteomes" id="UP001215280"/>
    </source>
</evidence>
<organism evidence="1 2">
    <name type="scientific">Mycena maculata</name>
    <dbReference type="NCBI Taxonomy" id="230809"/>
    <lineage>
        <taxon>Eukaryota</taxon>
        <taxon>Fungi</taxon>
        <taxon>Dikarya</taxon>
        <taxon>Basidiomycota</taxon>
        <taxon>Agaricomycotina</taxon>
        <taxon>Agaricomycetes</taxon>
        <taxon>Agaricomycetidae</taxon>
        <taxon>Agaricales</taxon>
        <taxon>Marasmiineae</taxon>
        <taxon>Mycenaceae</taxon>
        <taxon>Mycena</taxon>
    </lineage>
</organism>
<gene>
    <name evidence="1" type="ORF">DFH07DRAFT_1065697</name>
</gene>
<name>A0AAD7I0P4_9AGAR</name>
<sequence>MTGPQHTFHIPELADQWIGLLQNSRSDLVSCALVCRSWVYPAQARLLEEVLLEGPRRYSRQWTQLLHALQSSPHLVRHVRRLHLDTNLLQRGQFSRICAFPFTNLVGLDLPLLQFHDYASLAVQTLLRVSTPRFLNISTCFIPKPATFIGMWDGCCPTLRSVSITGFDRSIRESQLVRHDRTTPAARLLSLRIGISSGIVPRWLLGENSPFDLTGLKVLSVNVAALIPQWRMFAPTFRELVAFEFTITAFDEVIDLSLFHNLTSLRACYGPGCWINAWETFTTILTSNCLRQVLICGPYDDFDDEYCLRLDSILSRRLVDPSCTVGVLIDGRQLDHAVVFPRLHSRDMIYEYSRPDWFGVWIRRRTSYLPLTQANRNKVEYCDLRA</sequence>
<accession>A0AAD7I0P4</accession>
<evidence type="ECO:0008006" key="3">
    <source>
        <dbReference type="Google" id="ProtNLM"/>
    </source>
</evidence>
<proteinExistence type="predicted"/>
<dbReference type="Proteomes" id="UP001215280">
    <property type="component" value="Unassembled WGS sequence"/>
</dbReference>
<keyword evidence="2" id="KW-1185">Reference proteome</keyword>
<protein>
    <recommendedName>
        <fullName evidence="3">F-box domain-containing protein</fullName>
    </recommendedName>
</protein>
<comment type="caution">
    <text evidence="1">The sequence shown here is derived from an EMBL/GenBank/DDBJ whole genome shotgun (WGS) entry which is preliminary data.</text>
</comment>
<reference evidence="1" key="1">
    <citation type="submission" date="2023-03" db="EMBL/GenBank/DDBJ databases">
        <title>Massive genome expansion in bonnet fungi (Mycena s.s.) driven by repeated elements and novel gene families across ecological guilds.</title>
        <authorList>
            <consortium name="Lawrence Berkeley National Laboratory"/>
            <person name="Harder C.B."/>
            <person name="Miyauchi S."/>
            <person name="Viragh M."/>
            <person name="Kuo A."/>
            <person name="Thoen E."/>
            <person name="Andreopoulos B."/>
            <person name="Lu D."/>
            <person name="Skrede I."/>
            <person name="Drula E."/>
            <person name="Henrissat B."/>
            <person name="Morin E."/>
            <person name="Kohler A."/>
            <person name="Barry K."/>
            <person name="LaButti K."/>
            <person name="Morin E."/>
            <person name="Salamov A."/>
            <person name="Lipzen A."/>
            <person name="Mereny Z."/>
            <person name="Hegedus B."/>
            <person name="Baldrian P."/>
            <person name="Stursova M."/>
            <person name="Weitz H."/>
            <person name="Taylor A."/>
            <person name="Grigoriev I.V."/>
            <person name="Nagy L.G."/>
            <person name="Martin F."/>
            <person name="Kauserud H."/>
        </authorList>
    </citation>
    <scope>NUCLEOTIDE SEQUENCE</scope>
    <source>
        <strain evidence="1">CBHHK188m</strain>
    </source>
</reference>
<dbReference type="EMBL" id="JARJLG010000182">
    <property type="protein sequence ID" value="KAJ7731551.1"/>
    <property type="molecule type" value="Genomic_DNA"/>
</dbReference>
<evidence type="ECO:0000313" key="1">
    <source>
        <dbReference type="EMBL" id="KAJ7731551.1"/>
    </source>
</evidence>
<dbReference type="AlphaFoldDB" id="A0AAD7I0P4"/>